<evidence type="ECO:0000256" key="2">
    <source>
        <dbReference type="ARBA" id="ARBA00005504"/>
    </source>
</evidence>
<evidence type="ECO:0000256" key="7">
    <source>
        <dbReference type="ARBA" id="ARBA00023014"/>
    </source>
</evidence>
<dbReference type="PANTHER" id="PTHR42864:SF2">
    <property type="entry name" value="LIGHT-INDEPENDENT PROTOCHLOROPHYLLIDE REDUCTASE IRON-SULFUR ATP-BINDING PROTEIN"/>
    <property type="match status" value="1"/>
</dbReference>
<dbReference type="InterPro" id="IPR027417">
    <property type="entry name" value="P-loop_NTPase"/>
</dbReference>
<evidence type="ECO:0000259" key="10">
    <source>
        <dbReference type="Pfam" id="PF00148"/>
    </source>
</evidence>
<keyword evidence="5 8" id="KW-0067">ATP-binding</keyword>
<evidence type="ECO:0000256" key="8">
    <source>
        <dbReference type="RuleBase" id="RU003688"/>
    </source>
</evidence>
<name>A0ABD8A742_9EURY</name>
<dbReference type="SUPFAM" id="SSF52540">
    <property type="entry name" value="P-loop containing nucleoside triphosphate hydrolases"/>
    <property type="match status" value="1"/>
</dbReference>
<feature type="domain" description="Nitrogenase/oxidoreductase component 1" evidence="10">
    <location>
        <begin position="322"/>
        <end position="715"/>
    </location>
</feature>
<dbReference type="PROSITE" id="PS51026">
    <property type="entry name" value="NIFH_FRXC_3"/>
    <property type="match status" value="1"/>
</dbReference>
<dbReference type="Proteomes" id="UP001626603">
    <property type="component" value="Chromosome"/>
</dbReference>
<accession>A0ABD8A742</accession>
<dbReference type="AlphaFoldDB" id="A0ABD8A742"/>
<feature type="compositionally biased region" description="Pro residues" evidence="9">
    <location>
        <begin position="281"/>
        <end position="293"/>
    </location>
</feature>
<comment type="similarity">
    <text evidence="2 8">Belongs to the NifH/BchL/ChlL family.</text>
</comment>
<evidence type="ECO:0000256" key="3">
    <source>
        <dbReference type="ARBA" id="ARBA00022723"/>
    </source>
</evidence>
<gene>
    <name evidence="11" type="ORF">R6Y95_07775</name>
</gene>
<dbReference type="Gene3D" id="3.40.50.300">
    <property type="entry name" value="P-loop containing nucleotide triphosphate hydrolases"/>
    <property type="match status" value="1"/>
</dbReference>
<keyword evidence="6 8" id="KW-0408">Iron</keyword>
<evidence type="ECO:0000256" key="1">
    <source>
        <dbReference type="ARBA" id="ARBA00001966"/>
    </source>
</evidence>
<dbReference type="PRINTS" id="PR00091">
    <property type="entry name" value="NITROGNASEII"/>
</dbReference>
<evidence type="ECO:0000313" key="12">
    <source>
        <dbReference type="Proteomes" id="UP001626603"/>
    </source>
</evidence>
<keyword evidence="7 8" id="KW-0411">Iron-sulfur</keyword>
<dbReference type="PROSITE" id="PS00746">
    <property type="entry name" value="NIFH_FRXC_1"/>
    <property type="match status" value="1"/>
</dbReference>
<proteinExistence type="inferred from homology"/>
<evidence type="ECO:0000256" key="6">
    <source>
        <dbReference type="ARBA" id="ARBA00023004"/>
    </source>
</evidence>
<dbReference type="PROSITE" id="PS00692">
    <property type="entry name" value="NIFH_FRXC_2"/>
    <property type="match status" value="1"/>
</dbReference>
<protein>
    <submittedName>
        <fullName evidence="11">Nitrogenase component 1</fullName>
    </submittedName>
</protein>
<dbReference type="SUPFAM" id="SSF53807">
    <property type="entry name" value="Helical backbone' metal receptor"/>
    <property type="match status" value="1"/>
</dbReference>
<evidence type="ECO:0000313" key="11">
    <source>
        <dbReference type="EMBL" id="WOX55360.1"/>
    </source>
</evidence>
<dbReference type="PANTHER" id="PTHR42864">
    <property type="entry name" value="LIGHT-INDEPENDENT PROTOCHLOROPHYLLIDE REDUCTASE IRON-SULFUR ATP-BINDING PROTEIN"/>
    <property type="match status" value="1"/>
</dbReference>
<dbReference type="Gene3D" id="3.40.50.12380">
    <property type="entry name" value="Nitrogenase MoFe cofactor biosynthesis protein NifE, C-terminal"/>
    <property type="match status" value="1"/>
</dbReference>
<keyword evidence="8" id="KW-0004">4Fe-4S</keyword>
<reference evidence="11 12" key="1">
    <citation type="submission" date="2023-10" db="EMBL/GenBank/DDBJ databases">
        <title>The complete genome sequence of Methanoculleus palmolei DSM 4273.</title>
        <authorList>
            <person name="Lai S.-J."/>
            <person name="You Y.-T."/>
            <person name="Chen S.-C."/>
        </authorList>
    </citation>
    <scope>NUCLEOTIDE SEQUENCE [LARGE SCALE GENOMIC DNA]</scope>
    <source>
        <strain evidence="11 12">DSM 4273</strain>
    </source>
</reference>
<evidence type="ECO:0000256" key="9">
    <source>
        <dbReference type="SAM" id="MobiDB-lite"/>
    </source>
</evidence>
<dbReference type="InterPro" id="IPR000510">
    <property type="entry name" value="Nase/OxRdtase_comp1"/>
</dbReference>
<dbReference type="EMBL" id="CP137641">
    <property type="protein sequence ID" value="WOX55360.1"/>
    <property type="molecule type" value="Genomic_DNA"/>
</dbReference>
<keyword evidence="12" id="KW-1185">Reference proteome</keyword>
<dbReference type="Pfam" id="PF00148">
    <property type="entry name" value="Oxidored_nitro"/>
    <property type="match status" value="1"/>
</dbReference>
<evidence type="ECO:0000256" key="4">
    <source>
        <dbReference type="ARBA" id="ARBA00022741"/>
    </source>
</evidence>
<dbReference type="InterPro" id="IPR030655">
    <property type="entry name" value="NifH/chlL_CS"/>
</dbReference>
<keyword evidence="3 8" id="KW-0479">Metal-binding</keyword>
<dbReference type="Gene3D" id="3.40.50.1980">
    <property type="entry name" value="Nitrogenase molybdenum iron protein domain"/>
    <property type="match status" value="1"/>
</dbReference>
<dbReference type="Pfam" id="PF00142">
    <property type="entry name" value="Fer4_NifH"/>
    <property type="match status" value="1"/>
</dbReference>
<dbReference type="GO" id="GO:0051539">
    <property type="term" value="F:4 iron, 4 sulfur cluster binding"/>
    <property type="evidence" value="ECO:0007669"/>
    <property type="project" value="UniProtKB-KW"/>
</dbReference>
<dbReference type="GO" id="GO:0046872">
    <property type="term" value="F:metal ion binding"/>
    <property type="evidence" value="ECO:0007669"/>
    <property type="project" value="UniProtKB-KW"/>
</dbReference>
<feature type="region of interest" description="Disordered" evidence="9">
    <location>
        <begin position="277"/>
        <end position="313"/>
    </location>
</feature>
<dbReference type="GO" id="GO:0016491">
    <property type="term" value="F:oxidoreductase activity"/>
    <property type="evidence" value="ECO:0007669"/>
    <property type="project" value="UniProtKB-KW"/>
</dbReference>
<dbReference type="GO" id="GO:0005524">
    <property type="term" value="F:ATP binding"/>
    <property type="evidence" value="ECO:0007669"/>
    <property type="project" value="UniProtKB-KW"/>
</dbReference>
<keyword evidence="8" id="KW-0560">Oxidoreductase</keyword>
<evidence type="ECO:0000256" key="5">
    <source>
        <dbReference type="ARBA" id="ARBA00022840"/>
    </source>
</evidence>
<comment type="cofactor">
    <cofactor evidence="1">
        <name>[4Fe-4S] cluster</name>
        <dbReference type="ChEBI" id="CHEBI:49883"/>
    </cofactor>
</comment>
<dbReference type="InterPro" id="IPR000392">
    <property type="entry name" value="NifH/frxC"/>
</dbReference>
<organism evidence="11 12">
    <name type="scientific">Methanoculleus palmolei</name>
    <dbReference type="NCBI Taxonomy" id="72612"/>
    <lineage>
        <taxon>Archaea</taxon>
        <taxon>Methanobacteriati</taxon>
        <taxon>Methanobacteriota</taxon>
        <taxon>Stenosarchaea group</taxon>
        <taxon>Methanomicrobia</taxon>
        <taxon>Methanomicrobiales</taxon>
        <taxon>Methanomicrobiaceae</taxon>
        <taxon>Methanoculleus</taxon>
    </lineage>
</organism>
<keyword evidence="4 8" id="KW-0547">Nucleotide-binding</keyword>
<sequence>MTHQPRTKAKIAIYGKGGIGKSTIAANISAALADAGFSVLHIGCDPKRDSTRALLGDLQQVTVTEYLRGGAGGRYAPGDLIEVGYKGVACIEAGGPEPGIGCAGRGILSTFEVLDQFENDMSRFAYVLYDVLGDVVCGGFAVPLRHGYADTVLIVTSGEYLSLYAANNILRGIRNFDGDRKRIGGIIYNSRGGAEEDEQVGRFAKAVHLPVLVKIPRSELFHKAERVPGTLIGEYPDSEEAALFRGLAAHLTGDGGFPRYRARPLEAPELEALISGRNVKTPPPRRAPAPPPGSRGFIEEPLRPGPGSGHPPYPGREPLFGCAFSGAVVALSQIRDVAVVAHGPSNCAHIVSQLLTSSYNRDIQKNPGRRPMPSVIPTRMDEHAVVFGGEEALAASVQNAALAGYRTVFIVSTCVPGLTGDDIAGCARDLSAKYSIRAIAVPVDGVGEGDFSAGTTAGYRAASSLIAPGVRGRPRSVIIAGEKTLANNTSANFDEIAAYLSALDIRVVCRFLANTSVGEVESAGEADLILPASSDVQTRAQAEILSAKTRAEIFPLPFPHTFRACEDWVRGLAERYGARKEAEALIRRHRVIYRGEIDRIGRAVAGKKVIISSSGPDISWVLDILTECGMEVPRVGLFGSPYPQAPHDPPTGVSVTTGYSPDRLYADIADIRPDQVLTTIWPDPKKAKVRWGVIPFCPNAGFFGSLSSMRQWAGILAGPVSEGWRDDL</sequence>